<dbReference type="RefSeq" id="WP_235118754.1">
    <property type="nucleotide sequence ID" value="NZ_CP090978.1"/>
</dbReference>
<name>A0ABY3SH38_9BACL</name>
<dbReference type="PROSITE" id="PS51186">
    <property type="entry name" value="GNAT"/>
    <property type="match status" value="1"/>
</dbReference>
<evidence type="ECO:0000256" key="1">
    <source>
        <dbReference type="ARBA" id="ARBA00022679"/>
    </source>
</evidence>
<reference evidence="4 5" key="1">
    <citation type="journal article" date="2024" name="Int. J. Syst. Evol. Microbiol.">
        <title>Paenibacillus hexagrammi sp. nov., a novel bacterium isolated from the gut content of Hexagrammos agrammus.</title>
        <authorList>
            <person name="Jung H.K."/>
            <person name="Kim D.G."/>
            <person name="Zin H."/>
            <person name="Park J."/>
            <person name="Jung H."/>
            <person name="Kim Y.O."/>
            <person name="Kong H.J."/>
            <person name="Kim J.W."/>
            <person name="Kim Y.S."/>
        </authorList>
    </citation>
    <scope>NUCLEOTIDE SEQUENCE [LARGE SCALE GENOMIC DNA]</scope>
    <source>
        <strain evidence="4 5">YPD9-1</strain>
    </source>
</reference>
<dbReference type="Pfam" id="PF00583">
    <property type="entry name" value="Acetyltransf_1"/>
    <property type="match status" value="1"/>
</dbReference>
<dbReference type="InterPro" id="IPR016181">
    <property type="entry name" value="Acyl_CoA_acyltransferase"/>
</dbReference>
<keyword evidence="1" id="KW-0808">Transferase</keyword>
<gene>
    <name evidence="4" type="ORF">L0M14_22355</name>
</gene>
<keyword evidence="2" id="KW-0012">Acyltransferase</keyword>
<accession>A0ABY3SH38</accession>
<evidence type="ECO:0000313" key="4">
    <source>
        <dbReference type="EMBL" id="UJF32410.1"/>
    </source>
</evidence>
<evidence type="ECO:0000256" key="2">
    <source>
        <dbReference type="ARBA" id="ARBA00023315"/>
    </source>
</evidence>
<evidence type="ECO:0000313" key="5">
    <source>
        <dbReference type="Proteomes" id="UP001649230"/>
    </source>
</evidence>
<keyword evidence="5" id="KW-1185">Reference proteome</keyword>
<dbReference type="Proteomes" id="UP001649230">
    <property type="component" value="Chromosome"/>
</dbReference>
<protein>
    <submittedName>
        <fullName evidence="4">GNAT family N-acetyltransferase</fullName>
    </submittedName>
</protein>
<dbReference type="SUPFAM" id="SSF55729">
    <property type="entry name" value="Acyl-CoA N-acyltransferases (Nat)"/>
    <property type="match status" value="1"/>
</dbReference>
<organism evidence="4 5">
    <name type="scientific">Paenibacillus hexagrammi</name>
    <dbReference type="NCBI Taxonomy" id="2908839"/>
    <lineage>
        <taxon>Bacteria</taxon>
        <taxon>Bacillati</taxon>
        <taxon>Bacillota</taxon>
        <taxon>Bacilli</taxon>
        <taxon>Bacillales</taxon>
        <taxon>Paenibacillaceae</taxon>
        <taxon>Paenibacillus</taxon>
    </lineage>
</organism>
<evidence type="ECO:0000259" key="3">
    <source>
        <dbReference type="PROSITE" id="PS51186"/>
    </source>
</evidence>
<dbReference type="PANTHER" id="PTHR43072">
    <property type="entry name" value="N-ACETYLTRANSFERASE"/>
    <property type="match status" value="1"/>
</dbReference>
<dbReference type="CDD" id="cd04301">
    <property type="entry name" value="NAT_SF"/>
    <property type="match status" value="1"/>
</dbReference>
<sequence length="148" mass="16874">MIRKRLPSVDDRSIHRLVVDQLVPFSKFKRAANASATFTEIKKRLNQGTTFVVAKGLRAPVGFISLLHKSKVLFIDMLAVDPRTQSRGWGKELMRAAEEFGRARGCHHAELFVDDSNPKALQFYMGRGYSTEQYFPDLGCYRMSKPLH</sequence>
<dbReference type="PANTHER" id="PTHR43072:SF51">
    <property type="entry name" value="ABC SUPERFAMILY TRANSPORT PROTEIN"/>
    <property type="match status" value="1"/>
</dbReference>
<proteinExistence type="predicted"/>
<feature type="domain" description="N-acetyltransferase" evidence="3">
    <location>
        <begin position="1"/>
        <end position="148"/>
    </location>
</feature>
<dbReference type="EMBL" id="CP090978">
    <property type="protein sequence ID" value="UJF32410.1"/>
    <property type="molecule type" value="Genomic_DNA"/>
</dbReference>
<dbReference type="Gene3D" id="3.40.630.30">
    <property type="match status" value="1"/>
</dbReference>
<dbReference type="InterPro" id="IPR000182">
    <property type="entry name" value="GNAT_dom"/>
</dbReference>